<evidence type="ECO:0000313" key="3">
    <source>
        <dbReference type="Proteomes" id="UP001066276"/>
    </source>
</evidence>
<proteinExistence type="predicted"/>
<feature type="region of interest" description="Disordered" evidence="1">
    <location>
        <begin position="1"/>
        <end position="94"/>
    </location>
</feature>
<protein>
    <submittedName>
        <fullName evidence="2">Uncharacterized protein</fullName>
    </submittedName>
</protein>
<sequence length="152" mass="16570">MGPRCPSLLFTIAPQGEPRPDGRPGSSHLPCSHRGGERPQKTPPGNSRHQLGAQSSGGAHQRWPSQAHRTRRNAVPTRYRPDSALQLTRAPIITKSKHEPASAVGAPSLATWGMPQLEYILGLCMDGYKLKLVRLGSMTLIFTRAQECTCLI</sequence>
<accession>A0AAV7UQM2</accession>
<dbReference type="Proteomes" id="UP001066276">
    <property type="component" value="Chromosome 2_2"/>
</dbReference>
<organism evidence="2 3">
    <name type="scientific">Pleurodeles waltl</name>
    <name type="common">Iberian ribbed newt</name>
    <dbReference type="NCBI Taxonomy" id="8319"/>
    <lineage>
        <taxon>Eukaryota</taxon>
        <taxon>Metazoa</taxon>
        <taxon>Chordata</taxon>
        <taxon>Craniata</taxon>
        <taxon>Vertebrata</taxon>
        <taxon>Euteleostomi</taxon>
        <taxon>Amphibia</taxon>
        <taxon>Batrachia</taxon>
        <taxon>Caudata</taxon>
        <taxon>Salamandroidea</taxon>
        <taxon>Salamandridae</taxon>
        <taxon>Pleurodelinae</taxon>
        <taxon>Pleurodeles</taxon>
    </lineage>
</organism>
<dbReference type="AlphaFoldDB" id="A0AAV7UQM2"/>
<reference evidence="2" key="1">
    <citation type="journal article" date="2022" name="bioRxiv">
        <title>Sequencing and chromosome-scale assembly of the giantPleurodeles waltlgenome.</title>
        <authorList>
            <person name="Brown T."/>
            <person name="Elewa A."/>
            <person name="Iarovenko S."/>
            <person name="Subramanian E."/>
            <person name="Araus A.J."/>
            <person name="Petzold A."/>
            <person name="Susuki M."/>
            <person name="Suzuki K.-i.T."/>
            <person name="Hayashi T."/>
            <person name="Toyoda A."/>
            <person name="Oliveira C."/>
            <person name="Osipova E."/>
            <person name="Leigh N.D."/>
            <person name="Simon A."/>
            <person name="Yun M.H."/>
        </authorList>
    </citation>
    <scope>NUCLEOTIDE SEQUENCE</scope>
    <source>
        <strain evidence="2">20211129_DDA</strain>
        <tissue evidence="2">Liver</tissue>
    </source>
</reference>
<name>A0AAV7UQM2_PLEWA</name>
<evidence type="ECO:0000256" key="1">
    <source>
        <dbReference type="SAM" id="MobiDB-lite"/>
    </source>
</evidence>
<evidence type="ECO:0000313" key="2">
    <source>
        <dbReference type="EMBL" id="KAJ1191343.1"/>
    </source>
</evidence>
<gene>
    <name evidence="2" type="ORF">NDU88_000659</name>
</gene>
<dbReference type="EMBL" id="JANPWB010000004">
    <property type="protein sequence ID" value="KAJ1191343.1"/>
    <property type="molecule type" value="Genomic_DNA"/>
</dbReference>
<keyword evidence="3" id="KW-1185">Reference proteome</keyword>
<comment type="caution">
    <text evidence="2">The sequence shown here is derived from an EMBL/GenBank/DDBJ whole genome shotgun (WGS) entry which is preliminary data.</text>
</comment>
<feature type="compositionally biased region" description="Polar residues" evidence="1">
    <location>
        <begin position="43"/>
        <end position="58"/>
    </location>
</feature>